<gene>
    <name evidence="2" type="ORF">FIBRA_07496</name>
</gene>
<sequence>MLAQCAQRSKLCSTAAVGARAAVDLVRVGGALKVLIECREHLVLAVAQVAFVAIAVPGALRGPHHDRLRGRGVSLWSAEEPGGVCDNVIGVMLHDDAVKLCACDARRAGPRLEVEDERSDGWEASPALPSGADNRAPLVDGGSEMGA</sequence>
<proteinExistence type="predicted"/>
<dbReference type="HOGENOM" id="CLU_1768086_0_0_1"/>
<evidence type="ECO:0000313" key="3">
    <source>
        <dbReference type="Proteomes" id="UP000006352"/>
    </source>
</evidence>
<reference evidence="2 3" key="1">
    <citation type="journal article" date="2012" name="Appl. Environ. Microbiol.">
        <title>Short-read sequencing for genomic analysis of the brown rot fungus Fibroporia radiculosa.</title>
        <authorList>
            <person name="Tang J.D."/>
            <person name="Perkins A.D."/>
            <person name="Sonstegard T.S."/>
            <person name="Schroeder S.G."/>
            <person name="Burgess S.C."/>
            <person name="Diehl S.V."/>
        </authorList>
    </citation>
    <scope>NUCLEOTIDE SEQUENCE [LARGE SCALE GENOMIC DNA]</scope>
    <source>
        <strain evidence="2 3">TFFH 294</strain>
    </source>
</reference>
<feature type="region of interest" description="Disordered" evidence="1">
    <location>
        <begin position="114"/>
        <end position="147"/>
    </location>
</feature>
<dbReference type="InParanoid" id="J4H4N2"/>
<dbReference type="AlphaFoldDB" id="J4H4N2"/>
<protein>
    <submittedName>
        <fullName evidence="2">Uncharacterized protein</fullName>
    </submittedName>
</protein>
<organism evidence="2 3">
    <name type="scientific">Fibroporia radiculosa</name>
    <dbReference type="NCBI Taxonomy" id="599839"/>
    <lineage>
        <taxon>Eukaryota</taxon>
        <taxon>Fungi</taxon>
        <taxon>Dikarya</taxon>
        <taxon>Basidiomycota</taxon>
        <taxon>Agaricomycotina</taxon>
        <taxon>Agaricomycetes</taxon>
        <taxon>Polyporales</taxon>
        <taxon>Fibroporiaceae</taxon>
        <taxon>Fibroporia</taxon>
    </lineage>
</organism>
<dbReference type="RefSeq" id="XP_012184567.1">
    <property type="nucleotide sequence ID" value="XM_012329177.1"/>
</dbReference>
<evidence type="ECO:0000313" key="2">
    <source>
        <dbReference type="EMBL" id="CCM05284.1"/>
    </source>
</evidence>
<dbReference type="GeneID" id="24100195"/>
<dbReference type="EMBL" id="HE797184">
    <property type="protein sequence ID" value="CCM05284.1"/>
    <property type="molecule type" value="Genomic_DNA"/>
</dbReference>
<evidence type="ECO:0000256" key="1">
    <source>
        <dbReference type="SAM" id="MobiDB-lite"/>
    </source>
</evidence>
<name>J4H4N2_9APHY</name>
<keyword evidence="3" id="KW-1185">Reference proteome</keyword>
<dbReference type="Proteomes" id="UP000006352">
    <property type="component" value="Unassembled WGS sequence"/>
</dbReference>
<accession>J4H4N2</accession>